<dbReference type="AlphaFoldDB" id="A0A240EPJ2"/>
<evidence type="ECO:0000313" key="2">
    <source>
        <dbReference type="Proteomes" id="UP000219336"/>
    </source>
</evidence>
<protein>
    <submittedName>
        <fullName evidence="1">Uncharacterized protein</fullName>
    </submittedName>
</protein>
<keyword evidence="2" id="KW-1185">Reference proteome</keyword>
<reference evidence="2" key="1">
    <citation type="submission" date="2016-06" db="EMBL/GenBank/DDBJ databases">
        <authorList>
            <person name="Rodrigo-Torres L."/>
            <person name="Arahal R.D."/>
            <person name="Lucena T."/>
        </authorList>
    </citation>
    <scope>NUCLEOTIDE SEQUENCE [LARGE SCALE GENOMIC DNA]</scope>
    <source>
        <strain evidence="2">CECT8203</strain>
    </source>
</reference>
<proteinExistence type="predicted"/>
<organism evidence="1 2">
    <name type="scientific">Vibrio thalassae</name>
    <dbReference type="NCBI Taxonomy" id="1243014"/>
    <lineage>
        <taxon>Bacteria</taxon>
        <taxon>Pseudomonadati</taxon>
        <taxon>Pseudomonadota</taxon>
        <taxon>Gammaproteobacteria</taxon>
        <taxon>Vibrionales</taxon>
        <taxon>Vibrionaceae</taxon>
        <taxon>Vibrio</taxon>
    </lineage>
</organism>
<dbReference type="EMBL" id="OANU01000080">
    <property type="protein sequence ID" value="SNX49890.1"/>
    <property type="molecule type" value="Genomic_DNA"/>
</dbReference>
<sequence length="35" mass="4321">MNQFYIDCDKKTTFNIRLLPYALNLITWADDDRRR</sequence>
<dbReference type="Proteomes" id="UP000219336">
    <property type="component" value="Unassembled WGS sequence"/>
</dbReference>
<accession>A0A240EPJ2</accession>
<evidence type="ECO:0000313" key="1">
    <source>
        <dbReference type="EMBL" id="SNX49890.1"/>
    </source>
</evidence>
<gene>
    <name evidence="1" type="ORF">VTH8203_03538</name>
</gene>
<name>A0A240EPJ2_9VIBR</name>